<keyword evidence="4" id="KW-1185">Reference proteome</keyword>
<evidence type="ECO:0000256" key="2">
    <source>
        <dbReference type="SAM" id="Phobius"/>
    </source>
</evidence>
<feature type="transmembrane region" description="Helical" evidence="2">
    <location>
        <begin position="113"/>
        <end position="131"/>
    </location>
</feature>
<keyword evidence="2" id="KW-0472">Membrane</keyword>
<organism evidence="3 4">
    <name type="scientific">Serratia phage vB_SmaA_3M</name>
    <dbReference type="NCBI Taxonomy" id="2419930"/>
    <lineage>
        <taxon>Viruses</taxon>
        <taxon>Duplodnaviria</taxon>
        <taxon>Heunggongvirae</taxon>
        <taxon>Uroviricota</taxon>
        <taxon>Caudoviricetes</taxon>
        <taxon>Pantevenvirales</taxon>
        <taxon>Ackermannviridae</taxon>
        <taxon>Miltonvirus</taxon>
        <taxon>Miltonvirus 3M</taxon>
    </lineage>
</organism>
<evidence type="ECO:0000313" key="3">
    <source>
        <dbReference type="EMBL" id="AYP28276.1"/>
    </source>
</evidence>
<reference evidence="3 4" key="1">
    <citation type="submission" date="2018-09" db="EMBL/GenBank/DDBJ databases">
        <authorList>
            <person name="Day A."/>
            <person name="Monson R.E."/>
            <person name="Salmond G.P.C."/>
        </authorList>
    </citation>
    <scope>NUCLEOTIDE SEQUENCE [LARGE SCALE GENOMIC DNA]</scope>
</reference>
<evidence type="ECO:0000256" key="1">
    <source>
        <dbReference type="SAM" id="MobiDB-lite"/>
    </source>
</evidence>
<feature type="compositionally biased region" description="Polar residues" evidence="1">
    <location>
        <begin position="175"/>
        <end position="184"/>
    </location>
</feature>
<dbReference type="Proteomes" id="UP000269553">
    <property type="component" value="Segment"/>
</dbReference>
<dbReference type="EMBL" id="MH929319">
    <property type="protein sequence ID" value="AYP28276.1"/>
    <property type="molecule type" value="Genomic_DNA"/>
</dbReference>
<keyword evidence="2" id="KW-0812">Transmembrane</keyword>
<accession>A0A3G2YS02</accession>
<sequence length="192" mass="20653">MAIPFLNLIPGAVKGIWNLGSDLLQYRREVTKAKHDIKLEAIKSSSDWELAKITEVGGSWKDEFWTIVLAVPAILIMIAPVVELIMYTGEYHKGDFIAAVLGGMVALDKAPDWYITALLTAITASFGIKGYNHYKANGRKDAAADALTEFGVKVVKKATSTDSKAQPGSGEASPGNPSANSSTEAWPDLSKK</sequence>
<name>A0A3G2YS02_9CAUD</name>
<feature type="region of interest" description="Disordered" evidence="1">
    <location>
        <begin position="158"/>
        <end position="192"/>
    </location>
</feature>
<protein>
    <recommendedName>
        <fullName evidence="5">Holin</fullName>
    </recommendedName>
</protein>
<evidence type="ECO:0008006" key="5">
    <source>
        <dbReference type="Google" id="ProtNLM"/>
    </source>
</evidence>
<evidence type="ECO:0000313" key="4">
    <source>
        <dbReference type="Proteomes" id="UP000269553"/>
    </source>
</evidence>
<feature type="transmembrane region" description="Helical" evidence="2">
    <location>
        <begin position="64"/>
        <end position="87"/>
    </location>
</feature>
<proteinExistence type="predicted"/>
<keyword evidence="2" id="KW-1133">Transmembrane helix</keyword>
<gene>
    <name evidence="3" type="ORF">3M_018</name>
</gene>